<dbReference type="GO" id="GO:0090071">
    <property type="term" value="P:negative regulation of ribosome biogenesis"/>
    <property type="evidence" value="ECO:0007669"/>
    <property type="project" value="UniProtKB-UniRule"/>
</dbReference>
<dbReference type="GO" id="GO:0042256">
    <property type="term" value="P:cytosolic ribosome assembly"/>
    <property type="evidence" value="ECO:0007669"/>
    <property type="project" value="UniProtKB-UniRule"/>
</dbReference>
<comment type="function">
    <text evidence="2">Functions as a ribosomal silencing factor. Interacts with ribosomal protein uL14 (rplN), blocking formation of intersubunit bridge B8. Prevents association of the 30S and 50S ribosomal subunits and the formation of functional ribosomes, thus repressing translation.</text>
</comment>
<sequence>MTDTTESTKSQFTKPKTEKPYDTSKLIDAITEGLLEKKAKDIVLLDVRELTTLADYFVVCHGTSDTQIRALANSVEKKVKEELGENVWQQEGKDSRRWVILDYVNVVVHIFTEEKRDYYGIERMWNDAKVTQIEDTVS</sequence>
<accession>A0A2N0VF97</accession>
<dbReference type="SUPFAM" id="SSF81301">
    <property type="entry name" value="Nucleotidyltransferase"/>
    <property type="match status" value="1"/>
</dbReference>
<dbReference type="PANTHER" id="PTHR21043:SF0">
    <property type="entry name" value="MITOCHONDRIAL ASSEMBLY OF RIBOSOMAL LARGE SUBUNIT PROTEIN 1"/>
    <property type="match status" value="1"/>
</dbReference>
<evidence type="ECO:0000313" key="4">
    <source>
        <dbReference type="Proteomes" id="UP000233398"/>
    </source>
</evidence>
<organism evidence="3 4">
    <name type="scientific">Rhodohalobacter barkolensis</name>
    <dbReference type="NCBI Taxonomy" id="2053187"/>
    <lineage>
        <taxon>Bacteria</taxon>
        <taxon>Pseudomonadati</taxon>
        <taxon>Balneolota</taxon>
        <taxon>Balneolia</taxon>
        <taxon>Balneolales</taxon>
        <taxon>Balneolaceae</taxon>
        <taxon>Rhodohalobacter</taxon>
    </lineage>
</organism>
<keyword evidence="2" id="KW-0963">Cytoplasm</keyword>
<evidence type="ECO:0000256" key="1">
    <source>
        <dbReference type="ARBA" id="ARBA00010574"/>
    </source>
</evidence>
<dbReference type="AlphaFoldDB" id="A0A2N0VF97"/>
<evidence type="ECO:0000256" key="2">
    <source>
        <dbReference type="HAMAP-Rule" id="MF_01477"/>
    </source>
</evidence>
<reference evidence="3 4" key="1">
    <citation type="submission" date="2017-11" db="EMBL/GenBank/DDBJ databases">
        <title>Rhodohalobacter 15182 sp. nov., isolated from a salt lake.</title>
        <authorList>
            <person name="Han S."/>
        </authorList>
    </citation>
    <scope>NUCLEOTIDE SEQUENCE [LARGE SCALE GENOMIC DNA]</scope>
    <source>
        <strain evidence="3 4">15182</strain>
    </source>
</reference>
<name>A0A2N0VF97_9BACT</name>
<keyword evidence="2" id="KW-0810">Translation regulation</keyword>
<protein>
    <recommendedName>
        <fullName evidence="2">Ribosomal silencing factor RsfS</fullName>
    </recommendedName>
</protein>
<evidence type="ECO:0000313" key="3">
    <source>
        <dbReference type="EMBL" id="PKD42871.1"/>
    </source>
</evidence>
<dbReference type="GO" id="GO:0043023">
    <property type="term" value="F:ribosomal large subunit binding"/>
    <property type="evidence" value="ECO:0007669"/>
    <property type="project" value="TreeGrafter"/>
</dbReference>
<dbReference type="GO" id="GO:0005737">
    <property type="term" value="C:cytoplasm"/>
    <property type="evidence" value="ECO:0007669"/>
    <property type="project" value="UniProtKB-SubCell"/>
</dbReference>
<dbReference type="HAMAP" id="MF_01477">
    <property type="entry name" value="Iojap_RsfS"/>
    <property type="match status" value="1"/>
</dbReference>
<dbReference type="PANTHER" id="PTHR21043">
    <property type="entry name" value="IOJAP SUPERFAMILY ORTHOLOG"/>
    <property type="match status" value="1"/>
</dbReference>
<comment type="similarity">
    <text evidence="1 2">Belongs to the Iojap/RsfS family.</text>
</comment>
<keyword evidence="2" id="KW-0678">Repressor</keyword>
<dbReference type="Gene3D" id="3.30.460.10">
    <property type="entry name" value="Beta Polymerase, domain 2"/>
    <property type="match status" value="1"/>
</dbReference>
<keyword evidence="4" id="KW-1185">Reference proteome</keyword>
<gene>
    <name evidence="2 3" type="primary">rsfS</name>
    <name evidence="3" type="ORF">CWD77_12505</name>
</gene>
<dbReference type="Pfam" id="PF02410">
    <property type="entry name" value="RsfS"/>
    <property type="match status" value="1"/>
</dbReference>
<comment type="caution">
    <text evidence="3">The sequence shown here is derived from an EMBL/GenBank/DDBJ whole genome shotgun (WGS) entry which is preliminary data.</text>
</comment>
<dbReference type="Proteomes" id="UP000233398">
    <property type="component" value="Unassembled WGS sequence"/>
</dbReference>
<dbReference type="InterPro" id="IPR004394">
    <property type="entry name" value="Iojap/RsfS/C7orf30"/>
</dbReference>
<dbReference type="NCBIfam" id="TIGR00090">
    <property type="entry name" value="rsfS_iojap_ybeB"/>
    <property type="match status" value="1"/>
</dbReference>
<dbReference type="EMBL" id="PISP01000004">
    <property type="protein sequence ID" value="PKD42871.1"/>
    <property type="molecule type" value="Genomic_DNA"/>
</dbReference>
<proteinExistence type="inferred from homology"/>
<comment type="subcellular location">
    <subcellularLocation>
        <location evidence="2">Cytoplasm</location>
    </subcellularLocation>
</comment>
<dbReference type="InterPro" id="IPR043519">
    <property type="entry name" value="NT_sf"/>
</dbReference>
<dbReference type="GO" id="GO:0017148">
    <property type="term" value="P:negative regulation of translation"/>
    <property type="evidence" value="ECO:0007669"/>
    <property type="project" value="UniProtKB-UniRule"/>
</dbReference>
<dbReference type="RefSeq" id="WP_101073924.1">
    <property type="nucleotide sequence ID" value="NZ_PISP01000004.1"/>
</dbReference>
<dbReference type="OrthoDB" id="9793681at2"/>
<comment type="subunit">
    <text evidence="2">Interacts with ribosomal protein uL14 (rplN).</text>
</comment>